<accession>A0ACB6R9Y2</accession>
<proteinExistence type="predicted"/>
<gene>
    <name evidence="1" type="ORF">BDR25DRAFT_350159</name>
</gene>
<keyword evidence="2" id="KW-1185">Reference proteome</keyword>
<protein>
    <submittedName>
        <fullName evidence="1">Uncharacterized protein</fullName>
    </submittedName>
</protein>
<name>A0ACB6R9Y2_9PLEO</name>
<evidence type="ECO:0000313" key="2">
    <source>
        <dbReference type="Proteomes" id="UP000799755"/>
    </source>
</evidence>
<evidence type="ECO:0000313" key="1">
    <source>
        <dbReference type="EMBL" id="KAF2475892.1"/>
    </source>
</evidence>
<sequence>MEFWESGISGYLALYLFLGDKIIATIAGYGKWPLRVYGELNLEIDWDRCSMLGPFVLWPLYAFVNPGIYSRPLDNDRLGSSDRHLFRSKASLTMISWSLVLNSSDSNMNSLCSTRAQLGWSIIPK</sequence>
<organism evidence="1 2">
    <name type="scientific">Lindgomyces ingoldianus</name>
    <dbReference type="NCBI Taxonomy" id="673940"/>
    <lineage>
        <taxon>Eukaryota</taxon>
        <taxon>Fungi</taxon>
        <taxon>Dikarya</taxon>
        <taxon>Ascomycota</taxon>
        <taxon>Pezizomycotina</taxon>
        <taxon>Dothideomycetes</taxon>
        <taxon>Pleosporomycetidae</taxon>
        <taxon>Pleosporales</taxon>
        <taxon>Lindgomycetaceae</taxon>
        <taxon>Lindgomyces</taxon>
    </lineage>
</organism>
<dbReference type="EMBL" id="MU003495">
    <property type="protein sequence ID" value="KAF2475892.1"/>
    <property type="molecule type" value="Genomic_DNA"/>
</dbReference>
<dbReference type="Proteomes" id="UP000799755">
    <property type="component" value="Unassembled WGS sequence"/>
</dbReference>
<reference evidence="1" key="1">
    <citation type="journal article" date="2020" name="Stud. Mycol.">
        <title>101 Dothideomycetes genomes: a test case for predicting lifestyles and emergence of pathogens.</title>
        <authorList>
            <person name="Haridas S."/>
            <person name="Albert R."/>
            <person name="Binder M."/>
            <person name="Bloem J."/>
            <person name="Labutti K."/>
            <person name="Salamov A."/>
            <person name="Andreopoulos B."/>
            <person name="Baker S."/>
            <person name="Barry K."/>
            <person name="Bills G."/>
            <person name="Bluhm B."/>
            <person name="Cannon C."/>
            <person name="Castanera R."/>
            <person name="Culley D."/>
            <person name="Daum C."/>
            <person name="Ezra D."/>
            <person name="Gonzalez J."/>
            <person name="Henrissat B."/>
            <person name="Kuo A."/>
            <person name="Liang C."/>
            <person name="Lipzen A."/>
            <person name="Lutzoni F."/>
            <person name="Magnuson J."/>
            <person name="Mondo S."/>
            <person name="Nolan M."/>
            <person name="Ohm R."/>
            <person name="Pangilinan J."/>
            <person name="Park H.-J."/>
            <person name="Ramirez L."/>
            <person name="Alfaro M."/>
            <person name="Sun H."/>
            <person name="Tritt A."/>
            <person name="Yoshinaga Y."/>
            <person name="Zwiers L.-H."/>
            <person name="Turgeon B."/>
            <person name="Goodwin S."/>
            <person name="Spatafora J."/>
            <person name="Crous P."/>
            <person name="Grigoriev I."/>
        </authorList>
    </citation>
    <scope>NUCLEOTIDE SEQUENCE</scope>
    <source>
        <strain evidence="1">ATCC 200398</strain>
    </source>
</reference>
<comment type="caution">
    <text evidence="1">The sequence shown here is derived from an EMBL/GenBank/DDBJ whole genome shotgun (WGS) entry which is preliminary data.</text>
</comment>